<name>H8X7X9_CANO9</name>
<dbReference type="Proteomes" id="UP000005018">
    <property type="component" value="Chromosome 5"/>
</dbReference>
<dbReference type="InterPro" id="IPR029058">
    <property type="entry name" value="AB_hydrolase_fold"/>
</dbReference>
<keyword evidence="1" id="KW-0378">Hydrolase</keyword>
<dbReference type="RefSeq" id="XP_003870208.1">
    <property type="nucleotide sequence ID" value="XM_003870159.1"/>
</dbReference>
<dbReference type="PANTHER" id="PTHR48081:SF31">
    <property type="entry name" value="STERYL ACETYL HYDROLASE MUG81-RELATED"/>
    <property type="match status" value="1"/>
</dbReference>
<dbReference type="AlphaFoldDB" id="H8X7X9"/>
<evidence type="ECO:0000256" key="1">
    <source>
        <dbReference type="ARBA" id="ARBA00022801"/>
    </source>
</evidence>
<dbReference type="Gene3D" id="3.40.50.1820">
    <property type="entry name" value="alpha/beta hydrolase"/>
    <property type="match status" value="1"/>
</dbReference>
<protein>
    <recommendedName>
        <fullName evidence="4">Alpha/beta hydrolase fold-3 domain-containing protein</fullName>
    </recommendedName>
</protein>
<keyword evidence="3" id="KW-1185">Reference proteome</keyword>
<dbReference type="OrthoDB" id="2152029at2759"/>
<dbReference type="EMBL" id="HE681723">
    <property type="protein sequence ID" value="CCG24078.1"/>
    <property type="molecule type" value="Genomic_DNA"/>
</dbReference>
<evidence type="ECO:0000313" key="2">
    <source>
        <dbReference type="EMBL" id="CCG24078.1"/>
    </source>
</evidence>
<gene>
    <name evidence="2" type="ORF">CORT_0E04940</name>
</gene>
<dbReference type="InterPro" id="IPR050300">
    <property type="entry name" value="GDXG_lipolytic_enzyme"/>
</dbReference>
<dbReference type="PANTHER" id="PTHR48081">
    <property type="entry name" value="AB HYDROLASE SUPERFAMILY PROTEIN C4A8.06C"/>
    <property type="match status" value="1"/>
</dbReference>
<dbReference type="SUPFAM" id="SSF53474">
    <property type="entry name" value="alpha/beta-Hydrolases"/>
    <property type="match status" value="1"/>
</dbReference>
<organism evidence="2 3">
    <name type="scientific">Candida orthopsilosis (strain 90-125)</name>
    <name type="common">Yeast</name>
    <dbReference type="NCBI Taxonomy" id="1136231"/>
    <lineage>
        <taxon>Eukaryota</taxon>
        <taxon>Fungi</taxon>
        <taxon>Dikarya</taxon>
        <taxon>Ascomycota</taxon>
        <taxon>Saccharomycotina</taxon>
        <taxon>Pichiomycetes</taxon>
        <taxon>Debaryomycetaceae</taxon>
        <taxon>Candida/Lodderomyces clade</taxon>
        <taxon>Candida</taxon>
    </lineage>
</organism>
<dbReference type="Pfam" id="PF10340">
    <property type="entry name" value="Say1_Mug180"/>
    <property type="match status" value="1"/>
</dbReference>
<dbReference type="eggNOG" id="KOG1515">
    <property type="taxonomic scope" value="Eukaryota"/>
</dbReference>
<evidence type="ECO:0008006" key="4">
    <source>
        <dbReference type="Google" id="ProtNLM"/>
    </source>
</evidence>
<dbReference type="KEGG" id="cot:CORT_0E04940"/>
<dbReference type="HOGENOM" id="CLU_053543_0_0_1"/>
<accession>H8X7X9</accession>
<reference evidence="2 3" key="1">
    <citation type="journal article" date="2012" name="PLoS ONE">
        <title>Sequence and analysis of the genome of the pathogenic yeast Candida orthopsilosis.</title>
        <authorList>
            <person name="Riccombeni A."/>
            <person name="Vidanes G."/>
            <person name="Proux-Wera E."/>
            <person name="Wolfe K.H."/>
            <person name="Butler G."/>
        </authorList>
    </citation>
    <scope>NUCLEOTIDE SEQUENCE [LARGE SCALE GENOMIC DNA]</scope>
    <source>
        <strain evidence="2 3">Co 90-125</strain>
    </source>
</reference>
<dbReference type="GeneID" id="14541280"/>
<dbReference type="GO" id="GO:0016787">
    <property type="term" value="F:hydrolase activity"/>
    <property type="evidence" value="ECO:0007669"/>
    <property type="project" value="UniProtKB-KW"/>
</dbReference>
<proteinExistence type="predicted"/>
<evidence type="ECO:0000313" key="3">
    <source>
        <dbReference type="Proteomes" id="UP000005018"/>
    </source>
</evidence>
<dbReference type="InterPro" id="IPR019436">
    <property type="entry name" value="Say1-like"/>
</dbReference>
<sequence length="276" mass="31457">MYHLLNEEKRKKTSILVLDYRLACHGYLVGTQLYELAATYDKLASEGNTNIVLMGDSAGGNLAIAFAQYLKQEKNPNLPWPKSTVLISPWVKLVGDKEQFTEGHSYHDNEKYDMLSSHFAKDPKRQAQLLGDRNPVDLLISPGNMPYKTSDWKDIPTFNNKGYSTFVIIGEHEVFRDDILEWSKYALGSPLVPQSQDSRGVFNPKVHECKSKGIDDAYIDVVIEPWGIHDSVLFFENNIIGKIEKQGQLKLDELNDEIYFGIVRITKFLNKTLQVE</sequence>